<reference evidence="2 3" key="1">
    <citation type="submission" date="2023-12" db="EMBL/GenBank/DDBJ databases">
        <title>Description of new species of Mycobacterium terrae complex isolated from sewage at the Sao Paulo Zoological Park Foundation in Brazil.</title>
        <authorList>
            <person name="Romagnoli C.L."/>
            <person name="Conceicao E.C."/>
            <person name="Machado E."/>
            <person name="Barreto L.B.P.F."/>
            <person name="Sharma A."/>
            <person name="Silva N.M."/>
            <person name="Marques L.E."/>
            <person name="Juliana M.A."/>
            <person name="Lourenco M.C.S."/>
            <person name="Digiampietri L.A."/>
            <person name="Suffys P.N."/>
            <person name="Viana-Niero C."/>
        </authorList>
    </citation>
    <scope>NUCLEOTIDE SEQUENCE [LARGE SCALE GENOMIC DNA]</scope>
    <source>
        <strain evidence="2 3">MYC123</strain>
    </source>
</reference>
<name>A0ABU5YIJ0_9MYCO</name>
<dbReference type="Gene3D" id="3.40.50.720">
    <property type="entry name" value="NAD(P)-binding Rossmann-like Domain"/>
    <property type="match status" value="1"/>
</dbReference>
<dbReference type="GO" id="GO:0003955">
    <property type="term" value="F:NAD(P)H dehydrogenase (quinone) activity"/>
    <property type="evidence" value="ECO:0007669"/>
    <property type="project" value="UniProtKB-EC"/>
</dbReference>
<accession>A0ABU5YIJ0</accession>
<organism evidence="2 3">
    <name type="scientific">[Mycobacterium] zoologicum</name>
    <dbReference type="NCBI Taxonomy" id="2872311"/>
    <lineage>
        <taxon>Bacteria</taxon>
        <taxon>Bacillati</taxon>
        <taxon>Actinomycetota</taxon>
        <taxon>Actinomycetes</taxon>
        <taxon>Mycobacteriales</taxon>
        <taxon>Mycobacteriaceae</taxon>
        <taxon>Mycolicibacter</taxon>
    </lineage>
</organism>
<dbReference type="EC" id="1.6.5.2" evidence="2"/>
<dbReference type="SUPFAM" id="SSF51735">
    <property type="entry name" value="NAD(P)-binding Rossmann-fold domains"/>
    <property type="match status" value="1"/>
</dbReference>
<evidence type="ECO:0000259" key="1">
    <source>
        <dbReference type="Pfam" id="PF05368"/>
    </source>
</evidence>
<sequence>MILVTGATGNVGSEAVRLLSARHHPTRALVRDPSRVAQRDALDGEIEFVIGDFDRPDTLDAALDGICTVILVSPAAPVQEIAVIDSAVRQGVRHIVKVSSKASSDSPVERRRGQARIEAHLESTGLAHTLLRPNAYLQNLLAMAPVIRQTGGFVMSAGDGQVGMIDARDVAAGATAVAVAPSAHAGCVYWLSGPDLITYAEISKELTATLGHEVEYRRIGPDEHRAVMIAAGVPEAVASSNAQAFGLIAEGDAAWLTDDVATLTGTAPRSLGAFIAEYAPVFA</sequence>
<gene>
    <name evidence="2" type="ORF">KV112_08995</name>
</gene>
<feature type="domain" description="NmrA-like" evidence="1">
    <location>
        <begin position="2"/>
        <end position="244"/>
    </location>
</feature>
<dbReference type="Proteomes" id="UP001299046">
    <property type="component" value="Unassembled WGS sequence"/>
</dbReference>
<keyword evidence="3" id="KW-1185">Reference proteome</keyword>
<dbReference type="RefSeq" id="WP_224863838.1">
    <property type="nucleotide sequence ID" value="NZ_JAYJJS010000005.1"/>
</dbReference>
<evidence type="ECO:0000313" key="2">
    <source>
        <dbReference type="EMBL" id="MEB3049867.1"/>
    </source>
</evidence>
<dbReference type="PANTHER" id="PTHR43162:SF1">
    <property type="entry name" value="PRESTALK A DIFFERENTIATION PROTEIN A"/>
    <property type="match status" value="1"/>
</dbReference>
<dbReference type="PANTHER" id="PTHR43162">
    <property type="match status" value="1"/>
</dbReference>
<protein>
    <submittedName>
        <fullName evidence="2">SDR family oxidoreductase</fullName>
        <ecNumber evidence="2">1.6.5.2</ecNumber>
    </submittedName>
</protein>
<proteinExistence type="predicted"/>
<comment type="caution">
    <text evidence="2">The sequence shown here is derived from an EMBL/GenBank/DDBJ whole genome shotgun (WGS) entry which is preliminary data.</text>
</comment>
<dbReference type="CDD" id="cd05269">
    <property type="entry name" value="TMR_SDR_a"/>
    <property type="match status" value="1"/>
</dbReference>
<dbReference type="InterPro" id="IPR036291">
    <property type="entry name" value="NAD(P)-bd_dom_sf"/>
</dbReference>
<dbReference type="InterPro" id="IPR051604">
    <property type="entry name" value="Ergot_Alk_Oxidoreductase"/>
</dbReference>
<dbReference type="InterPro" id="IPR008030">
    <property type="entry name" value="NmrA-like"/>
</dbReference>
<keyword evidence="2" id="KW-0560">Oxidoreductase</keyword>
<dbReference type="Gene3D" id="3.90.25.10">
    <property type="entry name" value="UDP-galactose 4-epimerase, domain 1"/>
    <property type="match status" value="1"/>
</dbReference>
<dbReference type="EMBL" id="JAYJJT010000008">
    <property type="protein sequence ID" value="MEB3049867.1"/>
    <property type="molecule type" value="Genomic_DNA"/>
</dbReference>
<evidence type="ECO:0000313" key="3">
    <source>
        <dbReference type="Proteomes" id="UP001299046"/>
    </source>
</evidence>
<dbReference type="Pfam" id="PF05368">
    <property type="entry name" value="NmrA"/>
    <property type="match status" value="1"/>
</dbReference>